<keyword evidence="2" id="KW-1185">Reference proteome</keyword>
<dbReference type="AlphaFoldDB" id="A0AAD7T8K6"/>
<proteinExistence type="predicted"/>
<name>A0AAD7T8K6_9TELE</name>
<accession>A0AAD7T8K6</accession>
<sequence>MGTTVLQSWITQALGGFIGGGTPRGSHGRMKDPRTTGVFLAAGGICTKVEDFLPKKVISIWTSRQMKSELASSQGIWTE</sequence>
<dbReference type="EMBL" id="JAINUG010000007">
    <property type="protein sequence ID" value="KAJ8416282.1"/>
    <property type="molecule type" value="Genomic_DNA"/>
</dbReference>
<gene>
    <name evidence="1" type="ORF">AAFF_G00383040</name>
</gene>
<dbReference type="Proteomes" id="UP001221898">
    <property type="component" value="Unassembled WGS sequence"/>
</dbReference>
<organism evidence="1 2">
    <name type="scientific">Aldrovandia affinis</name>
    <dbReference type="NCBI Taxonomy" id="143900"/>
    <lineage>
        <taxon>Eukaryota</taxon>
        <taxon>Metazoa</taxon>
        <taxon>Chordata</taxon>
        <taxon>Craniata</taxon>
        <taxon>Vertebrata</taxon>
        <taxon>Euteleostomi</taxon>
        <taxon>Actinopterygii</taxon>
        <taxon>Neopterygii</taxon>
        <taxon>Teleostei</taxon>
        <taxon>Notacanthiformes</taxon>
        <taxon>Halosauridae</taxon>
        <taxon>Aldrovandia</taxon>
    </lineage>
</organism>
<protein>
    <submittedName>
        <fullName evidence="1">Uncharacterized protein</fullName>
    </submittedName>
</protein>
<reference evidence="1" key="1">
    <citation type="journal article" date="2023" name="Science">
        <title>Genome structures resolve the early diversification of teleost fishes.</title>
        <authorList>
            <person name="Parey E."/>
            <person name="Louis A."/>
            <person name="Montfort J."/>
            <person name="Bouchez O."/>
            <person name="Roques C."/>
            <person name="Iampietro C."/>
            <person name="Lluch J."/>
            <person name="Castinel A."/>
            <person name="Donnadieu C."/>
            <person name="Desvignes T."/>
            <person name="Floi Bucao C."/>
            <person name="Jouanno E."/>
            <person name="Wen M."/>
            <person name="Mejri S."/>
            <person name="Dirks R."/>
            <person name="Jansen H."/>
            <person name="Henkel C."/>
            <person name="Chen W.J."/>
            <person name="Zahm M."/>
            <person name="Cabau C."/>
            <person name="Klopp C."/>
            <person name="Thompson A.W."/>
            <person name="Robinson-Rechavi M."/>
            <person name="Braasch I."/>
            <person name="Lecointre G."/>
            <person name="Bobe J."/>
            <person name="Postlethwait J.H."/>
            <person name="Berthelot C."/>
            <person name="Roest Crollius H."/>
            <person name="Guiguen Y."/>
        </authorList>
    </citation>
    <scope>NUCLEOTIDE SEQUENCE</scope>
    <source>
        <strain evidence="1">NC1722</strain>
    </source>
</reference>
<evidence type="ECO:0000313" key="2">
    <source>
        <dbReference type="Proteomes" id="UP001221898"/>
    </source>
</evidence>
<evidence type="ECO:0000313" key="1">
    <source>
        <dbReference type="EMBL" id="KAJ8416282.1"/>
    </source>
</evidence>
<comment type="caution">
    <text evidence="1">The sequence shown here is derived from an EMBL/GenBank/DDBJ whole genome shotgun (WGS) entry which is preliminary data.</text>
</comment>